<dbReference type="NCBIfam" id="TIGR00176">
    <property type="entry name" value="mobB"/>
    <property type="match status" value="1"/>
</dbReference>
<dbReference type="AlphaFoldDB" id="X1H5K4"/>
<gene>
    <name evidence="2" type="ORF">S03H2_39905</name>
</gene>
<evidence type="ECO:0000259" key="1">
    <source>
        <dbReference type="Pfam" id="PF03205"/>
    </source>
</evidence>
<dbReference type="GO" id="GO:0006777">
    <property type="term" value="P:Mo-molybdopterin cofactor biosynthetic process"/>
    <property type="evidence" value="ECO:0007669"/>
    <property type="project" value="InterPro"/>
</dbReference>
<comment type="caution">
    <text evidence="2">The sequence shown here is derived from an EMBL/GenBank/DDBJ whole genome shotgun (WGS) entry which is preliminary data.</text>
</comment>
<dbReference type="SUPFAM" id="SSF52540">
    <property type="entry name" value="P-loop containing nucleoside triphosphate hydrolases"/>
    <property type="match status" value="1"/>
</dbReference>
<dbReference type="Pfam" id="PF03205">
    <property type="entry name" value="MobB"/>
    <property type="match status" value="1"/>
</dbReference>
<dbReference type="InterPro" id="IPR027417">
    <property type="entry name" value="P-loop_NTPase"/>
</dbReference>
<dbReference type="InterPro" id="IPR004435">
    <property type="entry name" value="MobB_dom"/>
</dbReference>
<accession>X1H5K4</accession>
<sequence>MIIISVIGYSGSGKTHFIQKAIRRLKTELNFEVAVIKNIHQHQIDEEGKDSYIFTEAGAVYSIIKNKFNENAIFFKKKINSEELIKWIIKGPFKVEIIFFEGFRNLSFPTILCVKEISEIKPQLNENVKAISGLITTSKLSQKSEIKLPIVDAEENFKSFLKIFEIK</sequence>
<evidence type="ECO:0000313" key="2">
    <source>
        <dbReference type="EMBL" id="GAH52370.1"/>
    </source>
</evidence>
<organism evidence="2">
    <name type="scientific">marine sediment metagenome</name>
    <dbReference type="NCBI Taxonomy" id="412755"/>
    <lineage>
        <taxon>unclassified sequences</taxon>
        <taxon>metagenomes</taxon>
        <taxon>ecological metagenomes</taxon>
    </lineage>
</organism>
<dbReference type="Gene3D" id="3.40.50.300">
    <property type="entry name" value="P-loop containing nucleotide triphosphate hydrolases"/>
    <property type="match status" value="1"/>
</dbReference>
<dbReference type="EMBL" id="BARU01024707">
    <property type="protein sequence ID" value="GAH52370.1"/>
    <property type="molecule type" value="Genomic_DNA"/>
</dbReference>
<name>X1H5K4_9ZZZZ</name>
<dbReference type="InterPro" id="IPR052539">
    <property type="entry name" value="MGD_biosynthesis_adapter"/>
</dbReference>
<dbReference type="GO" id="GO:0005525">
    <property type="term" value="F:GTP binding"/>
    <property type="evidence" value="ECO:0007669"/>
    <property type="project" value="InterPro"/>
</dbReference>
<protein>
    <recommendedName>
        <fullName evidence="1">Molybdopterin-guanine dinucleotide biosynthesis protein B (MobB) domain-containing protein</fullName>
    </recommendedName>
</protein>
<reference evidence="2" key="1">
    <citation type="journal article" date="2014" name="Front. Microbiol.">
        <title>High frequency of phylogenetically diverse reductive dehalogenase-homologous genes in deep subseafloor sedimentary metagenomes.</title>
        <authorList>
            <person name="Kawai M."/>
            <person name="Futagami T."/>
            <person name="Toyoda A."/>
            <person name="Takaki Y."/>
            <person name="Nishi S."/>
            <person name="Hori S."/>
            <person name="Arai W."/>
            <person name="Tsubouchi T."/>
            <person name="Morono Y."/>
            <person name="Uchiyama I."/>
            <person name="Ito T."/>
            <person name="Fujiyama A."/>
            <person name="Inagaki F."/>
            <person name="Takami H."/>
        </authorList>
    </citation>
    <scope>NUCLEOTIDE SEQUENCE</scope>
    <source>
        <strain evidence="2">Expedition CK06-06</strain>
    </source>
</reference>
<proteinExistence type="predicted"/>
<dbReference type="PANTHER" id="PTHR40072:SF1">
    <property type="entry name" value="MOLYBDOPTERIN-GUANINE DINUCLEOTIDE BIOSYNTHESIS ADAPTER PROTEIN"/>
    <property type="match status" value="1"/>
</dbReference>
<dbReference type="PANTHER" id="PTHR40072">
    <property type="entry name" value="MOLYBDOPTERIN-GUANINE DINUCLEOTIDE BIOSYNTHESIS ADAPTER PROTEIN-RELATED"/>
    <property type="match status" value="1"/>
</dbReference>
<feature type="domain" description="Molybdopterin-guanine dinucleotide biosynthesis protein B (MobB)" evidence="1">
    <location>
        <begin position="3"/>
        <end position="130"/>
    </location>
</feature>